<dbReference type="RefSeq" id="WP_220347495.1">
    <property type="nucleotide sequence ID" value="NZ_UIGR01000001.1"/>
</dbReference>
<evidence type="ECO:0000256" key="1">
    <source>
        <dbReference type="ARBA" id="ARBA00022500"/>
    </source>
</evidence>
<reference evidence="7 8" key="1">
    <citation type="submission" date="2018-06" db="EMBL/GenBank/DDBJ databases">
        <authorList>
            <consortium name="Pathogen Informatics"/>
            <person name="Doyle S."/>
        </authorList>
    </citation>
    <scope>NUCLEOTIDE SEQUENCE [LARGE SCALE GENOMIC DNA]</scope>
    <source>
        <strain evidence="7 8">NCTC8684</strain>
    </source>
</reference>
<organism evidence="7 8">
    <name type="scientific">Chromobacterium violaceum</name>
    <dbReference type="NCBI Taxonomy" id="536"/>
    <lineage>
        <taxon>Bacteria</taxon>
        <taxon>Pseudomonadati</taxon>
        <taxon>Pseudomonadota</taxon>
        <taxon>Betaproteobacteria</taxon>
        <taxon>Neisseriales</taxon>
        <taxon>Chromobacteriaceae</taxon>
        <taxon>Chromobacterium</taxon>
    </lineage>
</organism>
<feature type="domain" description="Methyl-accepting transducer" evidence="6">
    <location>
        <begin position="271"/>
        <end position="486"/>
    </location>
</feature>
<dbReference type="PROSITE" id="PS50111">
    <property type="entry name" value="CHEMOTAXIS_TRANSDUC_2"/>
    <property type="match status" value="1"/>
</dbReference>
<evidence type="ECO:0000256" key="3">
    <source>
        <dbReference type="PROSITE-ProRule" id="PRU00284"/>
    </source>
</evidence>
<comment type="caution">
    <text evidence="7">The sequence shown here is derived from an EMBL/GenBank/DDBJ whole genome shotgun (WGS) entry which is preliminary data.</text>
</comment>
<feature type="compositionally biased region" description="Polar residues" evidence="4">
    <location>
        <begin position="531"/>
        <end position="544"/>
    </location>
</feature>
<dbReference type="PANTHER" id="PTHR43531:SF11">
    <property type="entry name" value="METHYL-ACCEPTING CHEMOTAXIS PROTEIN 3"/>
    <property type="match status" value="1"/>
</dbReference>
<proteinExistence type="inferred from homology"/>
<dbReference type="GO" id="GO:0007165">
    <property type="term" value="P:signal transduction"/>
    <property type="evidence" value="ECO:0007669"/>
    <property type="project" value="UniProtKB-KW"/>
</dbReference>
<evidence type="ECO:0000313" key="7">
    <source>
        <dbReference type="EMBL" id="SUX31242.1"/>
    </source>
</evidence>
<evidence type="ECO:0000256" key="4">
    <source>
        <dbReference type="SAM" id="MobiDB-lite"/>
    </source>
</evidence>
<dbReference type="GO" id="GO:0005886">
    <property type="term" value="C:plasma membrane"/>
    <property type="evidence" value="ECO:0007669"/>
    <property type="project" value="TreeGrafter"/>
</dbReference>
<evidence type="ECO:0000256" key="2">
    <source>
        <dbReference type="ARBA" id="ARBA00029447"/>
    </source>
</evidence>
<dbReference type="InterPro" id="IPR051310">
    <property type="entry name" value="MCP_chemotaxis"/>
</dbReference>
<dbReference type="InterPro" id="IPR004089">
    <property type="entry name" value="MCPsignal_dom"/>
</dbReference>
<keyword evidence="1" id="KW-0145">Chemotaxis</keyword>
<dbReference type="CDD" id="cd11386">
    <property type="entry name" value="MCP_signal"/>
    <property type="match status" value="1"/>
</dbReference>
<sequence>MKTFTVRRQFVLLAACALLGLGGLTLTAWQGLRTVMINSTMYHQVVIGKDFINDLDPPTQQLISSFLLVNQLRNTNDASMRQQLANQLQKQRAVFYDGQRKWGNSELPQAMRDMLTQKVKPPADAFFQEIDSHYLPALEAHDQLAINQSFDRLSAQYDLNDQAMQPLIAKTMEMQKQMEGEAQRITSQTFAAVAAVSALVLLLLVGSLVLIYRQLIRGLGGEPHEVARITGEVAAGRLDVEMPPAPPGSLSDSVQQMCRQLLAIIAEVKNSSDGIACAAQQISSTAMALSQGASTSAAGLQQSSASIEQVSASITQTSDNSRTTEAIAEKASDEATQGGEAVQQTVTAMRQIAEKIGIIDDIAYQTNLLALNAAIEAARAGKHGAGFAVVAAEVRKLAERSQVAAQEIGELAERSVTVSEQAGRLLKEIVRSSGRTADLVQEIAAATREQAGGIGQISHAVQHLNHSTQQNAAASEELASTAEEMSHQAERLQQAMAFFRLGAEAARASPPPAPPKPVAPGGPSGPRPSRTNWRTCSASDSALY</sequence>
<dbReference type="GO" id="GO:0004888">
    <property type="term" value="F:transmembrane signaling receptor activity"/>
    <property type="evidence" value="ECO:0007669"/>
    <property type="project" value="InterPro"/>
</dbReference>
<gene>
    <name evidence="7" type="primary">tar_1</name>
    <name evidence="7" type="ORF">NCTC8684_00268</name>
</gene>
<comment type="similarity">
    <text evidence="2">Belongs to the methyl-accepting chemotaxis (MCP) protein family.</text>
</comment>
<evidence type="ECO:0000256" key="5">
    <source>
        <dbReference type="SAM" id="Phobius"/>
    </source>
</evidence>
<dbReference type="AlphaFoldDB" id="A0AAX2M4A4"/>
<protein>
    <submittedName>
        <fullName evidence="7">Aspartate chemoreceptor protein</fullName>
    </submittedName>
</protein>
<evidence type="ECO:0000259" key="6">
    <source>
        <dbReference type="PROSITE" id="PS50111"/>
    </source>
</evidence>
<feature type="region of interest" description="Disordered" evidence="4">
    <location>
        <begin position="503"/>
        <end position="544"/>
    </location>
</feature>
<keyword evidence="3" id="KW-0807">Transducer</keyword>
<dbReference type="Gene3D" id="1.10.287.950">
    <property type="entry name" value="Methyl-accepting chemotaxis protein"/>
    <property type="match status" value="1"/>
</dbReference>
<keyword evidence="5" id="KW-1133">Transmembrane helix</keyword>
<feature type="transmembrane region" description="Helical" evidence="5">
    <location>
        <begin position="190"/>
        <end position="212"/>
    </location>
</feature>
<dbReference type="SMART" id="SM00283">
    <property type="entry name" value="MA"/>
    <property type="match status" value="1"/>
</dbReference>
<dbReference type="SUPFAM" id="SSF58104">
    <property type="entry name" value="Methyl-accepting chemotaxis protein (MCP) signaling domain"/>
    <property type="match status" value="1"/>
</dbReference>
<dbReference type="Proteomes" id="UP000254029">
    <property type="component" value="Unassembled WGS sequence"/>
</dbReference>
<dbReference type="PANTHER" id="PTHR43531">
    <property type="entry name" value="PROTEIN ICFG"/>
    <property type="match status" value="1"/>
</dbReference>
<dbReference type="InterPro" id="IPR004090">
    <property type="entry name" value="Chemotax_Me-accpt_rcpt"/>
</dbReference>
<evidence type="ECO:0000313" key="8">
    <source>
        <dbReference type="Proteomes" id="UP000254029"/>
    </source>
</evidence>
<keyword evidence="5" id="KW-0812">Transmembrane</keyword>
<feature type="compositionally biased region" description="Pro residues" evidence="4">
    <location>
        <begin position="509"/>
        <end position="526"/>
    </location>
</feature>
<dbReference type="GO" id="GO:0006935">
    <property type="term" value="P:chemotaxis"/>
    <property type="evidence" value="ECO:0007669"/>
    <property type="project" value="UniProtKB-KW"/>
</dbReference>
<dbReference type="Pfam" id="PF00015">
    <property type="entry name" value="MCPsignal"/>
    <property type="match status" value="1"/>
</dbReference>
<dbReference type="PRINTS" id="PR00260">
    <property type="entry name" value="CHEMTRNSDUCR"/>
</dbReference>
<keyword evidence="5" id="KW-0472">Membrane</keyword>
<dbReference type="EMBL" id="UIGR01000001">
    <property type="protein sequence ID" value="SUX31242.1"/>
    <property type="molecule type" value="Genomic_DNA"/>
</dbReference>
<name>A0AAX2M4A4_CHRVL</name>
<accession>A0AAX2M4A4</accession>